<reference evidence="1 2" key="1">
    <citation type="journal article" date="2019" name="Int. J. Syst. Evol. Microbiol.">
        <title>The Global Catalogue of Microorganisms (GCM) 10K type strain sequencing project: providing services to taxonomists for standard genome sequencing and annotation.</title>
        <authorList>
            <consortium name="The Broad Institute Genomics Platform"/>
            <consortium name="The Broad Institute Genome Sequencing Center for Infectious Disease"/>
            <person name="Wu L."/>
            <person name="Ma J."/>
        </authorList>
    </citation>
    <scope>NUCLEOTIDE SEQUENCE [LARGE SCALE GENOMIC DNA]</scope>
    <source>
        <strain evidence="1 2">JCM 13518</strain>
    </source>
</reference>
<organism evidence="1 2">
    <name type="scientific">Aeromicrobium alkaliterrae</name>
    <dbReference type="NCBI Taxonomy" id="302168"/>
    <lineage>
        <taxon>Bacteria</taxon>
        <taxon>Bacillati</taxon>
        <taxon>Actinomycetota</taxon>
        <taxon>Actinomycetes</taxon>
        <taxon>Propionibacteriales</taxon>
        <taxon>Nocardioidaceae</taxon>
        <taxon>Aeromicrobium</taxon>
    </lineage>
</organism>
<name>A0ABN2JI10_9ACTN</name>
<dbReference type="EMBL" id="BAAAME010000002">
    <property type="protein sequence ID" value="GAA1727927.1"/>
    <property type="molecule type" value="Genomic_DNA"/>
</dbReference>
<keyword evidence="2" id="KW-1185">Reference proteome</keyword>
<gene>
    <name evidence="1" type="ORF">GCM10009710_05710</name>
</gene>
<evidence type="ECO:0000313" key="1">
    <source>
        <dbReference type="EMBL" id="GAA1727927.1"/>
    </source>
</evidence>
<sequence>MRRLRHVIVLDRTTWLPRAEAHRERAERWTRPHLERRRIGADHPVEDFLFEYYNYSPGALARWHPGLGVGLVDSPEHAALGAYATADGVSSVDASRLKRRLPGLRWTQSLLERTRDAEPRWSCFGLHEWAMVHGASDERRHTSQPLRLGADGTDEVVRSHSLQCTHVDAFRFFTPTAAPLNAHQLTRDDQIRHEQPGCVHVSMDLYRLAFRLMPFAESTIVLDAFELALDARQVDMRASPYDVTNLGLTPIPVETAEGKAEYVREQRRLAALAEPVRARLLAEVTGLLERGAAVVGAPSTAGGS</sequence>
<evidence type="ECO:0008006" key="3">
    <source>
        <dbReference type="Google" id="ProtNLM"/>
    </source>
</evidence>
<proteinExistence type="predicted"/>
<evidence type="ECO:0000313" key="2">
    <source>
        <dbReference type="Proteomes" id="UP001501057"/>
    </source>
</evidence>
<accession>A0ABN2JI10</accession>
<dbReference type="RefSeq" id="WP_344197532.1">
    <property type="nucleotide sequence ID" value="NZ_BAAAME010000002.1"/>
</dbReference>
<dbReference type="Proteomes" id="UP001501057">
    <property type="component" value="Unassembled WGS sequence"/>
</dbReference>
<protein>
    <recommendedName>
        <fullName evidence="3">3-methyladenine DNA glycosylase</fullName>
    </recommendedName>
</protein>
<comment type="caution">
    <text evidence="1">The sequence shown here is derived from an EMBL/GenBank/DDBJ whole genome shotgun (WGS) entry which is preliminary data.</text>
</comment>